<name>A0ABQ8F478_9FUNG</name>
<proteinExistence type="predicted"/>
<accession>A0ABQ8F478</accession>
<keyword evidence="2" id="KW-1185">Reference proteome</keyword>
<dbReference type="Proteomes" id="UP001648503">
    <property type="component" value="Unassembled WGS sequence"/>
</dbReference>
<protein>
    <submittedName>
        <fullName evidence="1">Uncharacterized protein</fullName>
    </submittedName>
</protein>
<dbReference type="EMBL" id="JAFCIX010000393">
    <property type="protein sequence ID" value="KAH6591890.1"/>
    <property type="molecule type" value="Genomic_DNA"/>
</dbReference>
<gene>
    <name evidence="1" type="ORF">BASA50_008404</name>
</gene>
<evidence type="ECO:0000313" key="2">
    <source>
        <dbReference type="Proteomes" id="UP001648503"/>
    </source>
</evidence>
<evidence type="ECO:0000313" key="1">
    <source>
        <dbReference type="EMBL" id="KAH6591890.1"/>
    </source>
</evidence>
<reference evidence="1 2" key="1">
    <citation type="submission" date="2021-02" db="EMBL/GenBank/DDBJ databases">
        <title>Variation within the Batrachochytrium salamandrivorans European outbreak.</title>
        <authorList>
            <person name="Kelly M."/>
            <person name="Pasmans F."/>
            <person name="Shea T.P."/>
            <person name="Munoz J.F."/>
            <person name="Carranza S."/>
            <person name="Cuomo C.A."/>
            <person name="Martel A."/>
        </authorList>
    </citation>
    <scope>NUCLEOTIDE SEQUENCE [LARGE SCALE GENOMIC DNA]</scope>
    <source>
        <strain evidence="1 2">AMFP18/2</strain>
    </source>
</reference>
<organism evidence="1 2">
    <name type="scientific">Batrachochytrium salamandrivorans</name>
    <dbReference type="NCBI Taxonomy" id="1357716"/>
    <lineage>
        <taxon>Eukaryota</taxon>
        <taxon>Fungi</taxon>
        <taxon>Fungi incertae sedis</taxon>
        <taxon>Chytridiomycota</taxon>
        <taxon>Chytridiomycota incertae sedis</taxon>
        <taxon>Chytridiomycetes</taxon>
        <taxon>Rhizophydiales</taxon>
        <taxon>Rhizophydiales incertae sedis</taxon>
        <taxon>Batrachochytrium</taxon>
    </lineage>
</organism>
<comment type="caution">
    <text evidence="1">The sequence shown here is derived from an EMBL/GenBank/DDBJ whole genome shotgun (WGS) entry which is preliminary data.</text>
</comment>
<sequence>MNGTGNNLVCSLLISIAKGLHENILEHVDEFQSHMPLFHILQDRAEHLKNEDRDDHSALYRYVNGTLQDIEGEPTSLKGEYLKIVQKWVQNECMIESVHLITPNDMKRIDILLDELLDLPGNAEVHGDGVVIPRQTVGLCLPVCTTPDQKLNLKPTSHS</sequence>